<comment type="subcellular location">
    <subcellularLocation>
        <location evidence="8">Cytoplasm</location>
    </subcellularLocation>
</comment>
<dbReference type="PROSITE" id="PS00178">
    <property type="entry name" value="AA_TRNA_LIGASE_I"/>
    <property type="match status" value="1"/>
</dbReference>
<dbReference type="GO" id="GO:0006436">
    <property type="term" value="P:tryptophanyl-tRNA aminoacylation"/>
    <property type="evidence" value="ECO:0007669"/>
    <property type="project" value="UniProtKB-UniRule"/>
</dbReference>
<comment type="subunit">
    <text evidence="8">Homodimer.</text>
</comment>
<dbReference type="NCBIfam" id="TIGR00233">
    <property type="entry name" value="trpS"/>
    <property type="match status" value="1"/>
</dbReference>
<dbReference type="Proteomes" id="UP000231542">
    <property type="component" value="Unassembled WGS sequence"/>
</dbReference>
<name>A0A2H0YWQ6_9BACT</name>
<feature type="binding site" evidence="8">
    <location>
        <begin position="12"/>
        <end position="14"/>
    </location>
    <ligand>
        <name>ATP</name>
        <dbReference type="ChEBI" id="CHEBI:30616"/>
    </ligand>
</feature>
<reference evidence="10 11" key="1">
    <citation type="submission" date="2017-09" db="EMBL/GenBank/DDBJ databases">
        <title>Depth-based differentiation of microbial function through sediment-hosted aquifers and enrichment of novel symbionts in the deep terrestrial subsurface.</title>
        <authorList>
            <person name="Probst A.J."/>
            <person name="Ladd B."/>
            <person name="Jarett J.K."/>
            <person name="Geller-Mcgrath D.E."/>
            <person name="Sieber C.M."/>
            <person name="Emerson J.B."/>
            <person name="Anantharaman K."/>
            <person name="Thomas B.C."/>
            <person name="Malmstrom R."/>
            <person name="Stieglmeier M."/>
            <person name="Klingl A."/>
            <person name="Woyke T."/>
            <person name="Ryan C.M."/>
            <person name="Banfield J.F."/>
        </authorList>
    </citation>
    <scope>NUCLEOTIDE SEQUENCE [LARGE SCALE GENOMIC DNA]</scope>
    <source>
        <strain evidence="10">CG08_land_8_20_14_0_20_40_16</strain>
    </source>
</reference>
<evidence type="ECO:0000313" key="11">
    <source>
        <dbReference type="Proteomes" id="UP000231542"/>
    </source>
</evidence>
<proteinExistence type="inferred from homology"/>
<dbReference type="PANTHER" id="PTHR43766:SF1">
    <property type="entry name" value="TRYPTOPHAN--TRNA LIGASE, MITOCHONDRIAL"/>
    <property type="match status" value="1"/>
</dbReference>
<dbReference type="EMBL" id="PEXU01000024">
    <property type="protein sequence ID" value="PIS42719.1"/>
    <property type="molecule type" value="Genomic_DNA"/>
</dbReference>
<keyword evidence="3 8" id="KW-0547">Nucleotide-binding</keyword>
<gene>
    <name evidence="8 10" type="primary">trpS</name>
    <name evidence="10" type="ORF">COT24_02105</name>
</gene>
<comment type="caution">
    <text evidence="8">Lacks conserved residue(s) required for the propagation of feature annotation.</text>
</comment>
<dbReference type="AlphaFoldDB" id="A0A2H0YWQ6"/>
<evidence type="ECO:0000313" key="10">
    <source>
        <dbReference type="EMBL" id="PIS42719.1"/>
    </source>
</evidence>
<evidence type="ECO:0000256" key="2">
    <source>
        <dbReference type="ARBA" id="ARBA00022598"/>
    </source>
</evidence>
<keyword evidence="6 8" id="KW-0030">Aminoacyl-tRNA synthetase</keyword>
<protein>
    <recommendedName>
        <fullName evidence="8">Tryptophan--tRNA ligase</fullName>
        <ecNumber evidence="8">6.1.1.2</ecNumber>
    </recommendedName>
    <alternativeName>
        <fullName evidence="8">Tryptophanyl-tRNA synthetase</fullName>
        <shortName evidence="8">TrpRS</shortName>
    </alternativeName>
</protein>
<sequence>MKPKKIIFSGIKPSGAIHLGNYFGAIRQWIELQKEYQGIFCIVDYHAITVDYNPKEMQKHILGAAADYIAAGIDPKKSIIFIQSHIPEHTELTWILNTIIPVGELQRMTQYKEKAQKQQSVNAGLLNYPVLMASDILLYKAIGVPVGDDQVQHVELTRTIARIFNRKFGFVFLEPKVILSRGSRVMSLADPNKKMSKELGEKHYVALSDSPAMIKEKIAKAVTDLGPQPTGGKKSLGVANLFELLELVGDSQNVQKFEQEYKQGKLHYKELKEVLADDLIKYFTEFRKKREGLLKDSKRIKKILDEGAKEARKIAKETLREVKERMGLI</sequence>
<evidence type="ECO:0000256" key="4">
    <source>
        <dbReference type="ARBA" id="ARBA00022840"/>
    </source>
</evidence>
<evidence type="ECO:0000256" key="7">
    <source>
        <dbReference type="ARBA" id="ARBA00049929"/>
    </source>
</evidence>
<dbReference type="CDD" id="cd00806">
    <property type="entry name" value="TrpRS_core"/>
    <property type="match status" value="1"/>
</dbReference>
<feature type="binding site" evidence="8">
    <location>
        <begin position="147"/>
        <end position="149"/>
    </location>
    <ligand>
        <name>ATP</name>
        <dbReference type="ChEBI" id="CHEBI:30616"/>
    </ligand>
</feature>
<comment type="function">
    <text evidence="8">Catalyzes the attachment of tryptophan to tRNA(Trp).</text>
</comment>
<dbReference type="GO" id="GO:0005524">
    <property type="term" value="F:ATP binding"/>
    <property type="evidence" value="ECO:0007669"/>
    <property type="project" value="UniProtKB-UniRule"/>
</dbReference>
<feature type="short sequence motif" description="'HIGH' region" evidence="8">
    <location>
        <begin position="13"/>
        <end position="21"/>
    </location>
</feature>
<dbReference type="SUPFAM" id="SSF52374">
    <property type="entry name" value="Nucleotidylyl transferase"/>
    <property type="match status" value="1"/>
</dbReference>
<dbReference type="InterPro" id="IPR050203">
    <property type="entry name" value="Trp-tRNA_synthetase"/>
</dbReference>
<feature type="binding site" evidence="8">
    <location>
        <position position="185"/>
    </location>
    <ligand>
        <name>ATP</name>
        <dbReference type="ChEBI" id="CHEBI:30616"/>
    </ligand>
</feature>
<comment type="similarity">
    <text evidence="1 8 9">Belongs to the class-I aminoacyl-tRNA synthetase family.</text>
</comment>
<dbReference type="GO" id="GO:0005737">
    <property type="term" value="C:cytoplasm"/>
    <property type="evidence" value="ECO:0007669"/>
    <property type="project" value="UniProtKB-SubCell"/>
</dbReference>
<dbReference type="InterPro" id="IPR002306">
    <property type="entry name" value="Trp-tRNA-ligase"/>
</dbReference>
<dbReference type="PANTHER" id="PTHR43766">
    <property type="entry name" value="TRYPTOPHAN--TRNA LIGASE, MITOCHONDRIAL"/>
    <property type="match status" value="1"/>
</dbReference>
<dbReference type="InterPro" id="IPR001412">
    <property type="entry name" value="aa-tRNA-synth_I_CS"/>
</dbReference>
<evidence type="ECO:0000256" key="3">
    <source>
        <dbReference type="ARBA" id="ARBA00022741"/>
    </source>
</evidence>
<evidence type="ECO:0000256" key="8">
    <source>
        <dbReference type="HAMAP-Rule" id="MF_00140"/>
    </source>
</evidence>
<evidence type="ECO:0000256" key="6">
    <source>
        <dbReference type="ARBA" id="ARBA00023146"/>
    </source>
</evidence>
<evidence type="ECO:0000256" key="9">
    <source>
        <dbReference type="RuleBase" id="RU363036"/>
    </source>
</evidence>
<keyword evidence="5 8" id="KW-0648">Protein biosynthesis</keyword>
<accession>A0A2H0YWQ6</accession>
<dbReference type="Pfam" id="PF00579">
    <property type="entry name" value="tRNA-synt_1b"/>
    <property type="match status" value="1"/>
</dbReference>
<dbReference type="Gene3D" id="3.40.50.620">
    <property type="entry name" value="HUPs"/>
    <property type="match status" value="1"/>
</dbReference>
<comment type="caution">
    <text evidence="10">The sequence shown here is derived from an EMBL/GenBank/DDBJ whole genome shotgun (WGS) entry which is preliminary data.</text>
</comment>
<dbReference type="InterPro" id="IPR014729">
    <property type="entry name" value="Rossmann-like_a/b/a_fold"/>
</dbReference>
<comment type="catalytic activity">
    <reaction evidence="7 8">
        <text>tRNA(Trp) + L-tryptophan + ATP = L-tryptophyl-tRNA(Trp) + AMP + diphosphate + H(+)</text>
        <dbReference type="Rhea" id="RHEA:24080"/>
        <dbReference type="Rhea" id="RHEA-COMP:9671"/>
        <dbReference type="Rhea" id="RHEA-COMP:9705"/>
        <dbReference type="ChEBI" id="CHEBI:15378"/>
        <dbReference type="ChEBI" id="CHEBI:30616"/>
        <dbReference type="ChEBI" id="CHEBI:33019"/>
        <dbReference type="ChEBI" id="CHEBI:57912"/>
        <dbReference type="ChEBI" id="CHEBI:78442"/>
        <dbReference type="ChEBI" id="CHEBI:78535"/>
        <dbReference type="ChEBI" id="CHEBI:456215"/>
        <dbReference type="EC" id="6.1.1.2"/>
    </reaction>
</comment>
<organism evidence="10 11">
    <name type="scientific">Candidatus Kerfeldbacteria bacterium CG08_land_8_20_14_0_20_40_16</name>
    <dbReference type="NCBI Taxonomy" id="2014244"/>
    <lineage>
        <taxon>Bacteria</taxon>
        <taxon>Candidatus Kerfeldiibacteriota</taxon>
    </lineage>
</organism>
<dbReference type="Gene3D" id="1.10.240.10">
    <property type="entry name" value="Tyrosyl-Transfer RNA Synthetase"/>
    <property type="match status" value="1"/>
</dbReference>
<dbReference type="FunFam" id="1.10.240.10:FF:000005">
    <property type="entry name" value="Tryptophan--tRNA ligase"/>
    <property type="match status" value="1"/>
</dbReference>
<evidence type="ECO:0000256" key="5">
    <source>
        <dbReference type="ARBA" id="ARBA00022917"/>
    </source>
</evidence>
<dbReference type="InterPro" id="IPR002305">
    <property type="entry name" value="aa-tRNA-synth_Ic"/>
</dbReference>
<keyword evidence="4 8" id="KW-0067">ATP-binding</keyword>
<dbReference type="PRINTS" id="PR01039">
    <property type="entry name" value="TRNASYNTHTRP"/>
</dbReference>
<dbReference type="InterPro" id="IPR024109">
    <property type="entry name" value="Trp-tRNA-ligase_bac-type"/>
</dbReference>
<dbReference type="HAMAP" id="MF_00140_B">
    <property type="entry name" value="Trp_tRNA_synth_B"/>
    <property type="match status" value="1"/>
</dbReference>
<dbReference type="EC" id="6.1.1.2" evidence="8"/>
<feature type="binding site" evidence="8">
    <location>
        <begin position="20"/>
        <end position="21"/>
    </location>
    <ligand>
        <name>ATP</name>
        <dbReference type="ChEBI" id="CHEBI:30616"/>
    </ligand>
</feature>
<feature type="binding site" evidence="8">
    <location>
        <position position="135"/>
    </location>
    <ligand>
        <name>L-tryptophan</name>
        <dbReference type="ChEBI" id="CHEBI:57912"/>
    </ligand>
</feature>
<keyword evidence="2 8" id="KW-0436">Ligase</keyword>
<dbReference type="GO" id="GO:0004830">
    <property type="term" value="F:tryptophan-tRNA ligase activity"/>
    <property type="evidence" value="ECO:0007669"/>
    <property type="project" value="UniProtKB-UniRule"/>
</dbReference>
<evidence type="ECO:0000256" key="1">
    <source>
        <dbReference type="ARBA" id="ARBA00005594"/>
    </source>
</evidence>
<keyword evidence="8" id="KW-0963">Cytoplasm</keyword>